<dbReference type="InterPro" id="IPR036661">
    <property type="entry name" value="Luciferase-like_sf"/>
</dbReference>
<dbReference type="PATRIC" id="fig|1678637.3.peg.4118"/>
<dbReference type="GO" id="GO:0016705">
    <property type="term" value="F:oxidoreductase activity, acting on paired donors, with incorporation or reduction of molecular oxygen"/>
    <property type="evidence" value="ECO:0007669"/>
    <property type="project" value="InterPro"/>
</dbReference>
<dbReference type="InterPro" id="IPR050766">
    <property type="entry name" value="Bact_Lucif_Oxidored"/>
</dbReference>
<dbReference type="InterPro" id="IPR019922">
    <property type="entry name" value="Lucif-like_OxRdatse_MSMEG_4141"/>
</dbReference>
<dbReference type="OrthoDB" id="4760590at2"/>
<evidence type="ECO:0000259" key="1">
    <source>
        <dbReference type="Pfam" id="PF00296"/>
    </source>
</evidence>
<keyword evidence="3" id="KW-1185">Reference proteome</keyword>
<sequence length="293" mass="30910">MELGTFGIWSLAFTHGDPGEAADAAAEAEELGYGTLWLGGDPGGNPRGDLRRAAHVLEATRRVTVATGVVSIWGQPAGRLAGAYRALPVDQRQRLAVGIGVSHGELVGTYRRPYTAMDSYLDALDSPAAAIPASARLVGAHGPRMTRLAARKSLGVHPYLVAVDHVVRTRELLGRGPLLALAQAVILHTDPGPARAAARAVLAPYLPMANYRSAWLRSGFTEDDLADGGSDRLIDALFLWGGPEDVAAGLDERRKAGADHIAVQVAAGSRRTFARSGWRELAPALLAPQQPTS</sequence>
<dbReference type="PANTHER" id="PTHR30137:SF18">
    <property type="entry name" value="CONSERVED PROTEIN"/>
    <property type="match status" value="1"/>
</dbReference>
<dbReference type="Gene3D" id="3.20.20.30">
    <property type="entry name" value="Luciferase-like domain"/>
    <property type="match status" value="1"/>
</dbReference>
<dbReference type="RefSeq" id="WP_049717514.1">
    <property type="nucleotide sequence ID" value="NZ_LFXA01000012.1"/>
</dbReference>
<gene>
    <name evidence="2" type="ORF">AC230_19150</name>
</gene>
<dbReference type="NCBIfam" id="TIGR03620">
    <property type="entry name" value="F420_MSMEG_4141"/>
    <property type="match status" value="1"/>
</dbReference>
<dbReference type="GO" id="GO:0005829">
    <property type="term" value="C:cytosol"/>
    <property type="evidence" value="ECO:0007669"/>
    <property type="project" value="TreeGrafter"/>
</dbReference>
<feature type="domain" description="Luciferase-like" evidence="1">
    <location>
        <begin position="16"/>
        <end position="260"/>
    </location>
</feature>
<dbReference type="Proteomes" id="UP000037288">
    <property type="component" value="Unassembled WGS sequence"/>
</dbReference>
<dbReference type="EMBL" id="LFXA01000012">
    <property type="protein sequence ID" value="KNB50912.1"/>
    <property type="molecule type" value="Genomic_DNA"/>
</dbReference>
<dbReference type="STRING" id="1678637.AC230_19150"/>
<dbReference type="Pfam" id="PF00296">
    <property type="entry name" value="Bac_luciferase"/>
    <property type="match status" value="1"/>
</dbReference>
<dbReference type="InterPro" id="IPR011251">
    <property type="entry name" value="Luciferase-like_dom"/>
</dbReference>
<dbReference type="PANTHER" id="PTHR30137">
    <property type="entry name" value="LUCIFERASE-LIKE MONOOXYGENASE"/>
    <property type="match status" value="1"/>
</dbReference>
<evidence type="ECO:0000313" key="2">
    <source>
        <dbReference type="EMBL" id="KNB50912.1"/>
    </source>
</evidence>
<proteinExistence type="predicted"/>
<evidence type="ECO:0000313" key="3">
    <source>
        <dbReference type="Proteomes" id="UP000037288"/>
    </source>
</evidence>
<comment type="caution">
    <text evidence="2">The sequence shown here is derived from an EMBL/GenBank/DDBJ whole genome shotgun (WGS) entry which is preliminary data.</text>
</comment>
<name>A0A0K9XE34_9ACTN</name>
<reference evidence="3" key="1">
    <citation type="submission" date="2015-07" db="EMBL/GenBank/DDBJ databases">
        <title>Draft genome sequence of Streptomyces sp. CMAA 1322, a bacterium isolated from Caatinga biome, from dry forest semiarid of Brazil.</title>
        <authorList>
            <person name="Santos S.N."/>
            <person name="Gacesa R."/>
            <person name="Taketani R.G."/>
            <person name="Long P.F."/>
            <person name="Melo I.S."/>
        </authorList>
    </citation>
    <scope>NUCLEOTIDE SEQUENCE [LARGE SCALE GENOMIC DNA]</scope>
    <source>
        <strain evidence="3">CMAA 1322</strain>
    </source>
</reference>
<accession>A0A0K9XE34</accession>
<dbReference type="AlphaFoldDB" id="A0A0K9XE34"/>
<protein>
    <recommendedName>
        <fullName evidence="1">Luciferase-like domain-containing protein</fullName>
    </recommendedName>
</protein>
<dbReference type="SUPFAM" id="SSF51679">
    <property type="entry name" value="Bacterial luciferase-like"/>
    <property type="match status" value="1"/>
</dbReference>
<organism evidence="2 3">
    <name type="scientific">Streptomyces caatingaensis</name>
    <dbReference type="NCBI Taxonomy" id="1678637"/>
    <lineage>
        <taxon>Bacteria</taxon>
        <taxon>Bacillati</taxon>
        <taxon>Actinomycetota</taxon>
        <taxon>Actinomycetes</taxon>
        <taxon>Kitasatosporales</taxon>
        <taxon>Streptomycetaceae</taxon>
        <taxon>Streptomyces</taxon>
    </lineage>
</organism>